<dbReference type="SUPFAM" id="SSF53474">
    <property type="entry name" value="alpha/beta-Hydrolases"/>
    <property type="match status" value="1"/>
</dbReference>
<dbReference type="InterPro" id="IPR050300">
    <property type="entry name" value="GDXG_lipolytic_enzyme"/>
</dbReference>
<feature type="domain" description="Alpha/beta hydrolase fold-3" evidence="2">
    <location>
        <begin position="39"/>
        <end position="242"/>
    </location>
</feature>
<keyword evidence="1 3" id="KW-0378">Hydrolase</keyword>
<dbReference type="GO" id="GO:0106435">
    <property type="term" value="F:carboxylesterase activity"/>
    <property type="evidence" value="ECO:0007669"/>
    <property type="project" value="UniProtKB-EC"/>
</dbReference>
<name>A0A0J6VBX8_9MYCO</name>
<evidence type="ECO:0000256" key="1">
    <source>
        <dbReference type="ARBA" id="ARBA00022801"/>
    </source>
</evidence>
<comment type="caution">
    <text evidence="3">The sequence shown here is derived from an EMBL/GenBank/DDBJ whole genome shotgun (WGS) entry which is preliminary data.</text>
</comment>
<dbReference type="PANTHER" id="PTHR48081:SF8">
    <property type="entry name" value="ALPHA_BETA HYDROLASE FOLD-3 DOMAIN-CONTAINING PROTEIN-RELATED"/>
    <property type="match status" value="1"/>
</dbReference>
<dbReference type="PANTHER" id="PTHR48081">
    <property type="entry name" value="AB HYDROLASE SUPERFAMILY PROTEIN C4A8.06C"/>
    <property type="match status" value="1"/>
</dbReference>
<dbReference type="PATRIC" id="fig|37916.4.peg.7279"/>
<proteinExistence type="predicted"/>
<accession>A0A0J6VBX8</accession>
<reference evidence="3 4" key="1">
    <citation type="journal article" date="2015" name="Genome Biol. Evol.">
        <title>Characterization of Three Mycobacterium spp. with Potential Use in Bioremediation by Genome Sequencing and Comparative Genomics.</title>
        <authorList>
            <person name="Das S."/>
            <person name="Pettersson B.M."/>
            <person name="Behra P.R."/>
            <person name="Ramesh M."/>
            <person name="Dasgupta S."/>
            <person name="Bhattacharya A."/>
            <person name="Kirsebom L.A."/>
        </authorList>
    </citation>
    <scope>NUCLEOTIDE SEQUENCE [LARGE SCALE GENOMIC DNA]</scope>
    <source>
        <strain evidence="3 4">DSM 43826</strain>
    </source>
</reference>
<organism evidence="3 4">
    <name type="scientific">Mycolicibacterium chlorophenolicum</name>
    <dbReference type="NCBI Taxonomy" id="37916"/>
    <lineage>
        <taxon>Bacteria</taxon>
        <taxon>Bacillati</taxon>
        <taxon>Actinomycetota</taxon>
        <taxon>Actinomycetes</taxon>
        <taxon>Mycobacteriales</taxon>
        <taxon>Mycobacteriaceae</taxon>
        <taxon>Mycolicibacterium</taxon>
    </lineage>
</organism>
<dbReference type="EC" id="3.1.1.1" evidence="3"/>
<protein>
    <submittedName>
        <fullName evidence="3">Carboxylesterase NlhH</fullName>
        <ecNumber evidence="3">3.1.1.1</ecNumber>
    </submittedName>
</protein>
<dbReference type="InterPro" id="IPR029058">
    <property type="entry name" value="AB_hydrolase_fold"/>
</dbReference>
<dbReference type="EMBL" id="JYNL01000070">
    <property type="protein sequence ID" value="KMO67023.1"/>
    <property type="molecule type" value="Genomic_DNA"/>
</dbReference>
<evidence type="ECO:0000313" key="3">
    <source>
        <dbReference type="EMBL" id="KMO67023.1"/>
    </source>
</evidence>
<evidence type="ECO:0000259" key="2">
    <source>
        <dbReference type="Pfam" id="PF07859"/>
    </source>
</evidence>
<dbReference type="Proteomes" id="UP000036513">
    <property type="component" value="Unassembled WGS sequence"/>
</dbReference>
<sequence length="268" mass="28795">MIGQRAAVAEVVDLAIPRTGGEVPVRLYRTRTDIDQPVLIYMHGGGWAVGNVEIFDGFTSDMAVLTDAAVISVDYRLSPEHVFPAALEDVMAVTKAALAGSIPGVDPQRVAVAGSSAGGNLAAVVAQQLRAEPGLRHQVLLYPVTRGFVPNTGSFVTYAEGYFMTSHDMDFFYGNYAPGVPLDEPRLAPMVNPDLSGLPPATVVTAEYDPLRDDGEEYAAAMSAAGIPVALRRFDGQVHPFVYLDRIIDDAAIARQFISERLREAFKA</sequence>
<dbReference type="Gene3D" id="3.40.50.1820">
    <property type="entry name" value="alpha/beta hydrolase"/>
    <property type="match status" value="1"/>
</dbReference>
<evidence type="ECO:0000313" key="4">
    <source>
        <dbReference type="Proteomes" id="UP000036513"/>
    </source>
</evidence>
<dbReference type="STRING" id="37916.MCHLDSM_07262"/>
<dbReference type="AlphaFoldDB" id="A0A0J6VBX8"/>
<dbReference type="SMR" id="A0A0J6VBX8"/>
<gene>
    <name evidence="3" type="primary">nlhH_13</name>
    <name evidence="3" type="ORF">MCHLDSM_07262</name>
</gene>
<dbReference type="InterPro" id="IPR013094">
    <property type="entry name" value="AB_hydrolase_3"/>
</dbReference>
<dbReference type="Pfam" id="PF07859">
    <property type="entry name" value="Abhydrolase_3"/>
    <property type="match status" value="1"/>
</dbReference>
<keyword evidence="4" id="KW-1185">Reference proteome</keyword>